<evidence type="ECO:0000313" key="2">
    <source>
        <dbReference type="Proteomes" id="UP000813215"/>
    </source>
</evidence>
<name>A0A9E3H756_9NOST</name>
<dbReference type="EMBL" id="JAHHHW010000070">
    <property type="protein sequence ID" value="MBW4431450.1"/>
    <property type="molecule type" value="Genomic_DNA"/>
</dbReference>
<gene>
    <name evidence="1" type="ORF">KME28_06890</name>
</gene>
<accession>A0A9E3H756</accession>
<evidence type="ECO:0000313" key="1">
    <source>
        <dbReference type="EMBL" id="MBW4431450.1"/>
    </source>
</evidence>
<dbReference type="AlphaFoldDB" id="A0A9E3H756"/>
<comment type="caution">
    <text evidence="1">The sequence shown here is derived from an EMBL/GenBank/DDBJ whole genome shotgun (WGS) entry which is preliminary data.</text>
</comment>
<reference evidence="1" key="1">
    <citation type="submission" date="2021-05" db="EMBL/GenBank/DDBJ databases">
        <authorList>
            <person name="Pietrasiak N."/>
            <person name="Ward R."/>
            <person name="Stajich J.E."/>
            <person name="Kurbessoian T."/>
        </authorList>
    </citation>
    <scope>NUCLEOTIDE SEQUENCE</scope>
    <source>
        <strain evidence="1">HA4357-MV3</strain>
    </source>
</reference>
<reference evidence="1" key="2">
    <citation type="journal article" date="2022" name="Microbiol. Resour. Announc.">
        <title>Metagenome Sequencing to Explore Phylogenomics of Terrestrial Cyanobacteria.</title>
        <authorList>
            <person name="Ward R.D."/>
            <person name="Stajich J.E."/>
            <person name="Johansen J.R."/>
            <person name="Huntemann M."/>
            <person name="Clum A."/>
            <person name="Foster B."/>
            <person name="Foster B."/>
            <person name="Roux S."/>
            <person name="Palaniappan K."/>
            <person name="Varghese N."/>
            <person name="Mukherjee S."/>
            <person name="Reddy T.B.K."/>
            <person name="Daum C."/>
            <person name="Copeland A."/>
            <person name="Chen I.A."/>
            <person name="Ivanova N.N."/>
            <person name="Kyrpides N.C."/>
            <person name="Shapiro N."/>
            <person name="Eloe-Fadrosh E.A."/>
            <person name="Pietrasiak N."/>
        </authorList>
    </citation>
    <scope>NUCLEOTIDE SEQUENCE</scope>
    <source>
        <strain evidence="1">HA4357-MV3</strain>
    </source>
</reference>
<sequence>MNLEMDELITLYPEKLWLELSSQEQEYAWQISAQNYYSNPAARWNSYLNSLCLNSFLNMLKQDPDLGETPNVWPSYHQLPSFWEFVNGTCITLGDLRLVLIPTDKSNLREFRIPQEWVDIPNWVANYYLAVQINLEENWLGVWGYTTHQQIREQANFDLIDRTYLLDEEDLIADINVMWVAREICSVQKPEVNILPTLSSIQVDKLLKQLDQWTPDLPENISHEEWMALLALDEERQDLYQKRLLKHQGNLVEYNHSLVNNLSKWFQNVFEAGWDSFDTFCSSQQHTLAVQFRSDATLNEVRVKGAKLIDLGMQLRDTAVVLLIGLTSEIDEKVSIRVQLHPANEEVYLPPDLKLLLLSGSGNIIQEVQSRSHDHFIQLKKFKSPPGKSFSLQVALGDISIKEKFMLEKLVG</sequence>
<proteinExistence type="predicted"/>
<dbReference type="Pfam" id="PF08852">
    <property type="entry name" value="DUF1822"/>
    <property type="match status" value="1"/>
</dbReference>
<organism evidence="1 2">
    <name type="scientific">Pelatocladus maniniholoensis HA4357-MV3</name>
    <dbReference type="NCBI Taxonomy" id="1117104"/>
    <lineage>
        <taxon>Bacteria</taxon>
        <taxon>Bacillati</taxon>
        <taxon>Cyanobacteriota</taxon>
        <taxon>Cyanophyceae</taxon>
        <taxon>Nostocales</taxon>
        <taxon>Nostocaceae</taxon>
        <taxon>Pelatocladus</taxon>
    </lineage>
</organism>
<dbReference type="Proteomes" id="UP000813215">
    <property type="component" value="Unassembled WGS sequence"/>
</dbReference>
<protein>
    <submittedName>
        <fullName evidence="1">DUF1822 family protein</fullName>
    </submittedName>
</protein>
<dbReference type="InterPro" id="IPR014951">
    <property type="entry name" value="DUF1822"/>
</dbReference>